<dbReference type="InterPro" id="IPR010994">
    <property type="entry name" value="RuvA_2-like"/>
</dbReference>
<dbReference type="Proteomes" id="UP000396862">
    <property type="component" value="Unassembled WGS sequence"/>
</dbReference>
<dbReference type="EMBL" id="PYGC01000002">
    <property type="protein sequence ID" value="PSK84700.1"/>
    <property type="molecule type" value="Genomic_DNA"/>
</dbReference>
<organism evidence="5 6">
    <name type="scientific">Prolixibacter denitrificans</name>
    <dbReference type="NCBI Taxonomy" id="1541063"/>
    <lineage>
        <taxon>Bacteria</taxon>
        <taxon>Pseudomonadati</taxon>
        <taxon>Bacteroidota</taxon>
        <taxon>Bacteroidia</taxon>
        <taxon>Marinilabiliales</taxon>
        <taxon>Prolixibacteraceae</taxon>
        <taxon>Prolixibacter</taxon>
    </lineage>
</organism>
<dbReference type="Pfam" id="PF17782">
    <property type="entry name" value="WHD_DprA"/>
    <property type="match status" value="1"/>
</dbReference>
<dbReference type="Gene3D" id="3.40.50.450">
    <property type="match status" value="1"/>
</dbReference>
<dbReference type="Pfam" id="PF02481">
    <property type="entry name" value="DNA_processg_A"/>
    <property type="match status" value="1"/>
</dbReference>
<keyword evidence="7" id="KW-1185">Reference proteome</keyword>
<dbReference type="PANTHER" id="PTHR43022">
    <property type="entry name" value="PROTEIN SMF"/>
    <property type="match status" value="1"/>
</dbReference>
<evidence type="ECO:0000259" key="2">
    <source>
        <dbReference type="Pfam" id="PF02481"/>
    </source>
</evidence>
<evidence type="ECO:0000313" key="5">
    <source>
        <dbReference type="EMBL" id="PSK84700.1"/>
    </source>
</evidence>
<comment type="similarity">
    <text evidence="1">Belongs to the DprA/Smf family.</text>
</comment>
<dbReference type="AlphaFoldDB" id="A0A2P8CI91"/>
<dbReference type="SUPFAM" id="SSF47781">
    <property type="entry name" value="RuvA domain 2-like"/>
    <property type="match status" value="1"/>
</dbReference>
<comment type="caution">
    <text evidence="5">The sequence shown here is derived from an EMBL/GenBank/DDBJ whole genome shotgun (WGS) entry which is preliminary data.</text>
</comment>
<reference evidence="4 7" key="2">
    <citation type="submission" date="2019-10" db="EMBL/GenBank/DDBJ databases">
        <title>Prolixibacter strains distinguished by the presence of nitrate reductase genes were adept at nitrate-dependent anaerobic corrosion of metallic iron and carbon steel.</title>
        <authorList>
            <person name="Iino T."/>
            <person name="Shono N."/>
            <person name="Ito K."/>
            <person name="Nakamura R."/>
            <person name="Sueoka K."/>
            <person name="Harayama S."/>
            <person name="Ohkuma M."/>
        </authorList>
    </citation>
    <scope>NUCLEOTIDE SEQUENCE [LARGE SCALE GENOMIC DNA]</scope>
    <source>
        <strain evidence="4 7">MIC1-1</strain>
    </source>
</reference>
<dbReference type="PANTHER" id="PTHR43022:SF1">
    <property type="entry name" value="PROTEIN SMF"/>
    <property type="match status" value="1"/>
</dbReference>
<dbReference type="InterPro" id="IPR003488">
    <property type="entry name" value="DprA"/>
</dbReference>
<dbReference type="NCBIfam" id="TIGR00732">
    <property type="entry name" value="dprA"/>
    <property type="match status" value="1"/>
</dbReference>
<dbReference type="RefSeq" id="WP_106541277.1">
    <property type="nucleotide sequence ID" value="NZ_BLAU01000001.1"/>
</dbReference>
<accession>A0A2P8CI91</accession>
<dbReference type="OrthoDB" id="9785707at2"/>
<dbReference type="Gene3D" id="1.10.10.10">
    <property type="entry name" value="Winged helix-like DNA-binding domain superfamily/Winged helix DNA-binding domain"/>
    <property type="match status" value="1"/>
</dbReference>
<evidence type="ECO:0000259" key="3">
    <source>
        <dbReference type="Pfam" id="PF17782"/>
    </source>
</evidence>
<gene>
    <name evidence="5" type="ORF">CLV93_102491</name>
    <name evidence="4" type="ORF">JCM18694_11120</name>
</gene>
<evidence type="ECO:0000313" key="7">
    <source>
        <dbReference type="Proteomes" id="UP000396862"/>
    </source>
</evidence>
<proteinExistence type="inferred from homology"/>
<sequence>MTDDRLYQIGISLIPLVGCITARNLVAYAGGIGEVFHTSEKELREIPGIGTVLARNIAKSDVLKRAEKELKFIEKNQIRPLFYLDKEYPERLKACSDAPVMLYVKGEPDLNATKIISVVGTRSATDYGYQMVDELLGDLGNRNYQVMVVSGLAYGIDIRAHRGALKNGLPTVGVLAHGLDKLYPQLHAGTAREMVNHQGGLVTDFVSGSSIDRKHFIRRNRIIAGLADATLVVESAHKGGALVTAEIANSYNRDVFAFPGRKGDAFSEGCNFLIKSNRAALIESVADLEYIMNWEPAKGRPDAVQPRLFSDLSEDEKVVITILEEEGPLAIDILCIKSGMPMNKVSPLLLNLEFAGLVKGLPGKVFKLL</sequence>
<name>A0A2P8CI91_9BACT</name>
<feature type="domain" description="DprA winged helix" evidence="3">
    <location>
        <begin position="310"/>
        <end position="364"/>
    </location>
</feature>
<dbReference type="Proteomes" id="UP000240621">
    <property type="component" value="Unassembled WGS sequence"/>
</dbReference>
<reference evidence="5 6" key="1">
    <citation type="submission" date="2018-03" db="EMBL/GenBank/DDBJ databases">
        <title>Genomic Encyclopedia of Archaeal and Bacterial Type Strains, Phase II (KMG-II): from individual species to whole genera.</title>
        <authorList>
            <person name="Goeker M."/>
        </authorList>
    </citation>
    <scope>NUCLEOTIDE SEQUENCE [LARGE SCALE GENOMIC DNA]</scope>
    <source>
        <strain evidence="5 6">DSM 27267</strain>
    </source>
</reference>
<dbReference type="InterPro" id="IPR057666">
    <property type="entry name" value="DrpA_SLOG"/>
</dbReference>
<evidence type="ECO:0000313" key="4">
    <source>
        <dbReference type="EMBL" id="GET20866.1"/>
    </source>
</evidence>
<evidence type="ECO:0000313" key="6">
    <source>
        <dbReference type="Proteomes" id="UP000240621"/>
    </source>
</evidence>
<protein>
    <submittedName>
        <fullName evidence="4 5">DNA processing protein</fullName>
    </submittedName>
</protein>
<evidence type="ECO:0000256" key="1">
    <source>
        <dbReference type="ARBA" id="ARBA00006525"/>
    </source>
</evidence>
<dbReference type="InterPro" id="IPR036388">
    <property type="entry name" value="WH-like_DNA-bd_sf"/>
</dbReference>
<dbReference type="SUPFAM" id="SSF102405">
    <property type="entry name" value="MCP/YpsA-like"/>
    <property type="match status" value="1"/>
</dbReference>
<dbReference type="InterPro" id="IPR041614">
    <property type="entry name" value="DprA_WH"/>
</dbReference>
<dbReference type="GO" id="GO:0009294">
    <property type="term" value="P:DNA-mediated transformation"/>
    <property type="evidence" value="ECO:0007669"/>
    <property type="project" value="InterPro"/>
</dbReference>
<dbReference type="EMBL" id="BLAU01000001">
    <property type="protein sequence ID" value="GET20866.1"/>
    <property type="molecule type" value="Genomic_DNA"/>
</dbReference>
<feature type="domain" description="Smf/DprA SLOG" evidence="2">
    <location>
        <begin position="81"/>
        <end position="288"/>
    </location>
</feature>